<sequence>MYKTFSQDRAKLQEKFNARNYRCKCILRDSGRGTGEKERVKEEREREREKKKENPLGNCVGREFFREEAGS</sequence>
<reference evidence="2" key="1">
    <citation type="submission" date="2021-06" db="EMBL/GenBank/DDBJ databases">
        <authorList>
            <person name="Hodson N. C."/>
            <person name="Mongue J. A."/>
            <person name="Jaron S. K."/>
        </authorList>
    </citation>
    <scope>NUCLEOTIDE SEQUENCE</scope>
</reference>
<dbReference type="AlphaFoldDB" id="A0A8J2KFX0"/>
<gene>
    <name evidence="2" type="ORF">AFUS01_LOCUS22822</name>
</gene>
<feature type="region of interest" description="Disordered" evidence="1">
    <location>
        <begin position="32"/>
        <end position="56"/>
    </location>
</feature>
<keyword evidence="3" id="KW-1185">Reference proteome</keyword>
<name>A0A8J2KFX0_9HEXA</name>
<feature type="compositionally biased region" description="Basic and acidic residues" evidence="1">
    <location>
        <begin position="32"/>
        <end position="54"/>
    </location>
</feature>
<dbReference type="EMBL" id="CAJVCH010269436">
    <property type="protein sequence ID" value="CAG7734431.1"/>
    <property type="molecule type" value="Genomic_DNA"/>
</dbReference>
<comment type="caution">
    <text evidence="2">The sequence shown here is derived from an EMBL/GenBank/DDBJ whole genome shotgun (WGS) entry which is preliminary data.</text>
</comment>
<organism evidence="2 3">
    <name type="scientific">Allacma fusca</name>
    <dbReference type="NCBI Taxonomy" id="39272"/>
    <lineage>
        <taxon>Eukaryota</taxon>
        <taxon>Metazoa</taxon>
        <taxon>Ecdysozoa</taxon>
        <taxon>Arthropoda</taxon>
        <taxon>Hexapoda</taxon>
        <taxon>Collembola</taxon>
        <taxon>Symphypleona</taxon>
        <taxon>Sminthuridae</taxon>
        <taxon>Allacma</taxon>
    </lineage>
</organism>
<dbReference type="Proteomes" id="UP000708208">
    <property type="component" value="Unassembled WGS sequence"/>
</dbReference>
<evidence type="ECO:0000313" key="3">
    <source>
        <dbReference type="Proteomes" id="UP000708208"/>
    </source>
</evidence>
<proteinExistence type="predicted"/>
<evidence type="ECO:0000256" key="1">
    <source>
        <dbReference type="SAM" id="MobiDB-lite"/>
    </source>
</evidence>
<accession>A0A8J2KFX0</accession>
<protein>
    <submittedName>
        <fullName evidence="2">Uncharacterized protein</fullName>
    </submittedName>
</protein>
<evidence type="ECO:0000313" key="2">
    <source>
        <dbReference type="EMBL" id="CAG7734431.1"/>
    </source>
</evidence>